<evidence type="ECO:0000313" key="1">
    <source>
        <dbReference type="EMBL" id="MQY12453.1"/>
    </source>
</evidence>
<dbReference type="Proteomes" id="UP000466345">
    <property type="component" value="Unassembled WGS sequence"/>
</dbReference>
<sequence>MTPTSEWQLALDAVDTAFAQPPAFDRPMSGCTRCLTESDLLLLGGDVSGVSDDLLGYFVRKVPDHWDDDQYPVLWRRLFPRAVRMWGPGLETDPSLAMSHLHGAGLASWPDPERDAVDQAFRALLSLALTDGRRPTAVFDMLEGIAAATDGIAPWLSHLAAVPGREADAGLARVALSWGAEVLWEDLQFTWYYSGRIDEVADWLPTLRPRLTSFAAMHPRCKTAVDALAALSALERGERAPWFYPGASNVLPLITAGSASPRPWAP</sequence>
<dbReference type="RefSeq" id="WP_228390017.1">
    <property type="nucleotide sequence ID" value="NZ_WEGJ01000007.1"/>
</dbReference>
<dbReference type="AlphaFoldDB" id="A0A7K0CGE2"/>
<gene>
    <name evidence="1" type="ORF">SRB5_25870</name>
</gene>
<evidence type="ECO:0000313" key="2">
    <source>
        <dbReference type="Proteomes" id="UP000466345"/>
    </source>
</evidence>
<proteinExistence type="predicted"/>
<name>A0A7K0CGE2_9ACTN</name>
<reference evidence="1 2" key="1">
    <citation type="submission" date="2019-10" db="EMBL/GenBank/DDBJ databases">
        <title>Streptomyces smaragdinus sp. nov. and Streptomyces fabii sp. nov., isolated from the gut of fungus growing-termite Macrotermes natalensis.</title>
        <authorList>
            <person name="Schwitalla J."/>
            <person name="Benndorf R."/>
            <person name="Martin K."/>
            <person name="De Beer W."/>
            <person name="Kaster A.-K."/>
            <person name="Vollmers J."/>
            <person name="Poulsen M."/>
            <person name="Beemelmanns C."/>
        </authorList>
    </citation>
    <scope>NUCLEOTIDE SEQUENCE [LARGE SCALE GENOMIC DNA]</scope>
    <source>
        <strain evidence="1 2">RB5</strain>
    </source>
</reference>
<dbReference type="EMBL" id="WEGJ01000007">
    <property type="protein sequence ID" value="MQY12453.1"/>
    <property type="molecule type" value="Genomic_DNA"/>
</dbReference>
<comment type="caution">
    <text evidence="1">The sequence shown here is derived from an EMBL/GenBank/DDBJ whole genome shotgun (WGS) entry which is preliminary data.</text>
</comment>
<protein>
    <submittedName>
        <fullName evidence="1">Uncharacterized protein</fullName>
    </submittedName>
</protein>
<organism evidence="1 2">
    <name type="scientific">Streptomyces smaragdinus</name>
    <dbReference type="NCBI Taxonomy" id="2585196"/>
    <lineage>
        <taxon>Bacteria</taxon>
        <taxon>Bacillati</taxon>
        <taxon>Actinomycetota</taxon>
        <taxon>Actinomycetes</taxon>
        <taxon>Kitasatosporales</taxon>
        <taxon>Streptomycetaceae</taxon>
        <taxon>Streptomyces</taxon>
    </lineage>
</organism>
<keyword evidence="2" id="KW-1185">Reference proteome</keyword>
<accession>A0A7K0CGE2</accession>